<dbReference type="AlphaFoldDB" id="A0A8S3Y2P1"/>
<comment type="caution">
    <text evidence="1">The sequence shown here is derived from an EMBL/GenBank/DDBJ whole genome shotgun (WGS) entry which is preliminary data.</text>
</comment>
<name>A0A8S3Y2P1_PARAO</name>
<dbReference type="EMBL" id="CAJQZP010001539">
    <property type="protein sequence ID" value="CAG5053018.1"/>
    <property type="molecule type" value="Genomic_DNA"/>
</dbReference>
<organism evidence="1 2">
    <name type="scientific">Parnassius apollo</name>
    <name type="common">Apollo butterfly</name>
    <name type="synonym">Papilio apollo</name>
    <dbReference type="NCBI Taxonomy" id="110799"/>
    <lineage>
        <taxon>Eukaryota</taxon>
        <taxon>Metazoa</taxon>
        <taxon>Ecdysozoa</taxon>
        <taxon>Arthropoda</taxon>
        <taxon>Hexapoda</taxon>
        <taxon>Insecta</taxon>
        <taxon>Pterygota</taxon>
        <taxon>Neoptera</taxon>
        <taxon>Endopterygota</taxon>
        <taxon>Lepidoptera</taxon>
        <taxon>Glossata</taxon>
        <taxon>Ditrysia</taxon>
        <taxon>Papilionoidea</taxon>
        <taxon>Papilionidae</taxon>
        <taxon>Parnassiinae</taxon>
        <taxon>Parnassini</taxon>
        <taxon>Parnassius</taxon>
        <taxon>Parnassius</taxon>
    </lineage>
</organism>
<evidence type="ECO:0000313" key="2">
    <source>
        <dbReference type="Proteomes" id="UP000691718"/>
    </source>
</evidence>
<keyword evidence="2" id="KW-1185">Reference proteome</keyword>
<evidence type="ECO:0000313" key="1">
    <source>
        <dbReference type="EMBL" id="CAG5053018.1"/>
    </source>
</evidence>
<dbReference type="Proteomes" id="UP000691718">
    <property type="component" value="Unassembled WGS sequence"/>
</dbReference>
<gene>
    <name evidence="1" type="ORF">PAPOLLO_LOCUS25525</name>
</gene>
<protein>
    <submittedName>
        <fullName evidence="1">(apollo) hypothetical protein</fullName>
    </submittedName>
</protein>
<dbReference type="OrthoDB" id="6932657at2759"/>
<proteinExistence type="predicted"/>
<sequence length="503" mass="57689">MVEVNLNHLQKDLLLPEDLNKNVTSAEDVFSHPVICNNERNTETNNNENYEDKGVEMDGTYLKMNINSEQVNQESSYHKNEYNDNSNNTNDYNNSINDNNNNDIIAPTLLNIFKYESLCNAFHNDFNGCVDTDAWNQNSNNISCSGLNSYVFSEYSTEPLSCDVQNNIIPVFFNGLECEKDKYGDMKDNKLNDEYVNNGLNEVTCKVRNTGHCTKPFECVENSYLESFKAFIEELKNVDTEADEIASVSSISEHCSGYQSSDFEFIDEAEAKEAMFVTKGISSIETLAENINSDFKFNDKSEAKMKVFHTNEIHTMENREETNSYNPNAENAISFNNLEASSTRSFMYNRNNIHNTTYRGNLFDTHHIPTMNSREVTNSFNPHAQNAISFNYLKASSSRNFMYNRNTFDNTAYQENANYQQNHVIPEGEDFLNLFQGAHVPAYESRFFENKSIFARNPTSTVKHIGFDISMLLEGHKQYISENDGEYRIRTLPLPLQPIQVHC</sequence>
<reference evidence="1" key="1">
    <citation type="submission" date="2021-04" db="EMBL/GenBank/DDBJ databases">
        <authorList>
            <person name="Tunstrom K."/>
        </authorList>
    </citation>
    <scope>NUCLEOTIDE SEQUENCE</scope>
</reference>
<accession>A0A8S3Y2P1</accession>